<feature type="compositionally biased region" description="Basic and acidic residues" evidence="1">
    <location>
        <begin position="1"/>
        <end position="13"/>
    </location>
</feature>
<dbReference type="EMBL" id="JAOL01000166">
    <property type="protein sequence ID" value="EUA86936.1"/>
    <property type="molecule type" value="Genomic_DNA"/>
</dbReference>
<feature type="region of interest" description="Disordered" evidence="1">
    <location>
        <begin position="1"/>
        <end position="26"/>
    </location>
</feature>
<comment type="caution">
    <text evidence="2">The sequence shown here is derived from an EMBL/GenBank/DDBJ whole genome shotgun (WGS) entry which is preliminary data.</text>
</comment>
<sequence>MFEDVTGHNHELGTHLGSQRPQTGHRIAARRRIARLRVTGEKVAGHAQLPVGGVQESHPGDLLAKKRVYQGNASVGLGTDKTRDLARQVRLASGWHGIEDPRRPP</sequence>
<keyword evidence="3" id="KW-1185">Reference proteome</keyword>
<evidence type="ECO:0000313" key="3">
    <source>
        <dbReference type="Proteomes" id="UP000020681"/>
    </source>
</evidence>
<evidence type="ECO:0000313" key="2">
    <source>
        <dbReference type="EMBL" id="EUA86936.1"/>
    </source>
</evidence>
<organism evidence="2 3">
    <name type="scientific">Mycobacterium ulcerans str. Harvey</name>
    <dbReference type="NCBI Taxonomy" id="1299332"/>
    <lineage>
        <taxon>Bacteria</taxon>
        <taxon>Bacillati</taxon>
        <taxon>Actinomycetota</taxon>
        <taxon>Actinomycetes</taxon>
        <taxon>Mycobacteriales</taxon>
        <taxon>Mycobacteriaceae</taxon>
        <taxon>Mycobacterium</taxon>
        <taxon>Mycobacterium ulcerans group</taxon>
    </lineage>
</organism>
<accession>A0ABN0QQN2</accession>
<gene>
    <name evidence="2" type="ORF">I551_6465</name>
</gene>
<dbReference type="Proteomes" id="UP000020681">
    <property type="component" value="Unassembled WGS sequence"/>
</dbReference>
<protein>
    <submittedName>
        <fullName evidence="2">Uncharacterized protein</fullName>
    </submittedName>
</protein>
<evidence type="ECO:0000256" key="1">
    <source>
        <dbReference type="SAM" id="MobiDB-lite"/>
    </source>
</evidence>
<name>A0ABN0QQN2_MYCUL</name>
<reference evidence="2 3" key="1">
    <citation type="submission" date="2014-01" db="EMBL/GenBank/DDBJ databases">
        <authorList>
            <person name="Dobos K."/>
            <person name="Lenaerts A."/>
            <person name="Ordway D."/>
            <person name="DeGroote M.A."/>
            <person name="Parker T."/>
            <person name="Sizemore C."/>
            <person name="Tallon L.J."/>
            <person name="Sadzewicz L.K."/>
            <person name="Sengamalay N."/>
            <person name="Fraser C.M."/>
            <person name="Hine E."/>
            <person name="Shefchek K.A."/>
            <person name="Das S.P."/>
            <person name="Tettelin H."/>
        </authorList>
    </citation>
    <scope>NUCLEOTIDE SEQUENCE [LARGE SCALE GENOMIC DNA]</scope>
    <source>
        <strain evidence="2 3">Harvey</strain>
    </source>
</reference>
<proteinExistence type="predicted"/>